<evidence type="ECO:0000313" key="1">
    <source>
        <dbReference type="EMBL" id="EYC41563.1"/>
    </source>
</evidence>
<accession>A0A016WRF4</accession>
<name>A0A016WRF4_9BILA</name>
<sequence length="69" mass="7248">MHALLLAGLDRVVCSPLPTNDLPYANVGIANAAQHGNLSTLVYSSDNLSAGICSSKNEFQCNNLINSES</sequence>
<dbReference type="EMBL" id="JARK01000164">
    <property type="protein sequence ID" value="EYC41563.1"/>
    <property type="molecule type" value="Genomic_DNA"/>
</dbReference>
<dbReference type="AlphaFoldDB" id="A0A016WRF4"/>
<proteinExistence type="predicted"/>
<dbReference type="Proteomes" id="UP000024635">
    <property type="component" value="Unassembled WGS sequence"/>
</dbReference>
<evidence type="ECO:0000313" key="2">
    <source>
        <dbReference type="Proteomes" id="UP000024635"/>
    </source>
</evidence>
<reference evidence="2" key="1">
    <citation type="journal article" date="2015" name="Nat. Genet.">
        <title>The genome and transcriptome of the zoonotic hookworm Ancylostoma ceylanicum identify infection-specific gene families.</title>
        <authorList>
            <person name="Schwarz E.M."/>
            <person name="Hu Y."/>
            <person name="Antoshechkin I."/>
            <person name="Miller M.M."/>
            <person name="Sternberg P.W."/>
            <person name="Aroian R.V."/>
        </authorList>
    </citation>
    <scope>NUCLEOTIDE SEQUENCE</scope>
    <source>
        <strain evidence="2">HY135</strain>
    </source>
</reference>
<gene>
    <name evidence="1" type="primary">Acey_s0564.g3535</name>
    <name evidence="1" type="ORF">Y032_0564g3535</name>
</gene>
<organism evidence="1 2">
    <name type="scientific">Ancylostoma ceylanicum</name>
    <dbReference type="NCBI Taxonomy" id="53326"/>
    <lineage>
        <taxon>Eukaryota</taxon>
        <taxon>Metazoa</taxon>
        <taxon>Ecdysozoa</taxon>
        <taxon>Nematoda</taxon>
        <taxon>Chromadorea</taxon>
        <taxon>Rhabditida</taxon>
        <taxon>Rhabditina</taxon>
        <taxon>Rhabditomorpha</taxon>
        <taxon>Strongyloidea</taxon>
        <taxon>Ancylostomatidae</taxon>
        <taxon>Ancylostomatinae</taxon>
        <taxon>Ancylostoma</taxon>
    </lineage>
</organism>
<keyword evidence="2" id="KW-1185">Reference proteome</keyword>
<protein>
    <submittedName>
        <fullName evidence="1">Uncharacterized protein</fullName>
    </submittedName>
</protein>
<comment type="caution">
    <text evidence="1">The sequence shown here is derived from an EMBL/GenBank/DDBJ whole genome shotgun (WGS) entry which is preliminary data.</text>
</comment>